<evidence type="ECO:0000313" key="2">
    <source>
        <dbReference type="Proteomes" id="UP000324222"/>
    </source>
</evidence>
<protein>
    <submittedName>
        <fullName evidence="1">Uncharacterized protein</fullName>
    </submittedName>
</protein>
<evidence type="ECO:0000313" key="1">
    <source>
        <dbReference type="EMBL" id="MPC85812.1"/>
    </source>
</evidence>
<gene>
    <name evidence="1" type="ORF">E2C01_080610</name>
</gene>
<keyword evidence="2" id="KW-1185">Reference proteome</keyword>
<comment type="caution">
    <text evidence="1">The sequence shown here is derived from an EMBL/GenBank/DDBJ whole genome shotgun (WGS) entry which is preliminary data.</text>
</comment>
<sequence>MIDRELAGQSTEIKWSSLNTARIRAFVDLRVRRNLRPVYTTVAVDHFDSGTYSQQHPGAWGQRSLHVLIYINLAVFHFSWVAHGGTDSTTTTITTSPPSLPPLFGRTPHHETLPLWARWPQEWWWWLAG</sequence>
<dbReference type="EMBL" id="VSRR010069668">
    <property type="protein sequence ID" value="MPC85812.1"/>
    <property type="molecule type" value="Genomic_DNA"/>
</dbReference>
<proteinExistence type="predicted"/>
<reference evidence="1" key="1">
    <citation type="submission" date="2019-05" db="EMBL/GenBank/DDBJ databases">
        <title>Another draft genome of Portunus trituberculatus and its Hox gene families provides insights of decapod evolution.</title>
        <authorList>
            <person name="Jeong J.-H."/>
            <person name="Song I."/>
            <person name="Kim S."/>
            <person name="Choi T."/>
            <person name="Kim D."/>
            <person name="Ryu S."/>
            <person name="Kim W."/>
        </authorList>
    </citation>
    <scope>NUCLEOTIDE SEQUENCE [LARGE SCALE GENOMIC DNA]</scope>
    <source>
        <tissue evidence="1">Muscle</tissue>
    </source>
</reference>
<dbReference type="Proteomes" id="UP000324222">
    <property type="component" value="Unassembled WGS sequence"/>
</dbReference>
<organism evidence="1 2">
    <name type="scientific">Portunus trituberculatus</name>
    <name type="common">Swimming crab</name>
    <name type="synonym">Neptunus trituberculatus</name>
    <dbReference type="NCBI Taxonomy" id="210409"/>
    <lineage>
        <taxon>Eukaryota</taxon>
        <taxon>Metazoa</taxon>
        <taxon>Ecdysozoa</taxon>
        <taxon>Arthropoda</taxon>
        <taxon>Crustacea</taxon>
        <taxon>Multicrustacea</taxon>
        <taxon>Malacostraca</taxon>
        <taxon>Eumalacostraca</taxon>
        <taxon>Eucarida</taxon>
        <taxon>Decapoda</taxon>
        <taxon>Pleocyemata</taxon>
        <taxon>Brachyura</taxon>
        <taxon>Eubrachyura</taxon>
        <taxon>Portunoidea</taxon>
        <taxon>Portunidae</taxon>
        <taxon>Portuninae</taxon>
        <taxon>Portunus</taxon>
    </lineage>
</organism>
<name>A0A5B7IPN2_PORTR</name>
<accession>A0A5B7IPN2</accession>
<dbReference type="AlphaFoldDB" id="A0A5B7IPN2"/>